<sequence length="411" mass="43554">MNQKLRNDIDYIVENTIKEVLPDEAVTRALNNFSYGKGKVILIAAGKAAWQMAAAAKKVLKRLDGGIVITKYDHVKSNIEGIQCFEAGHPVPDQNSFDATKKAIELVEGLSEDDTVIFLLSGGGSALFELPLISGEELQDITKQLLASGADIVEINTIRKRLSKVKGGRFALACAPAKVFSIVLSDIVGDPLDMIASGPAYPDFSTCDEAKEIVRKYNIKLSKEAEELLDKETPKELNNVETHITGSVRELCRAAASNSGKLGYKPIILTDELCCEAREAGSFLASIAKTKTKDNERLAIIAGGETVVHLTGTGKGGRNQELALSAAIGIAGNRGIAVASVGSDGTDGPTDAAGGYVDNETYQELIAKGINIHDVLKDNDAYNALKAVDGLIITGATGTNVNDVAIALIDI</sequence>
<gene>
    <name evidence="3" type="ORF">SAMN02910350_01893</name>
</gene>
<dbReference type="PANTHER" id="PTHR12227">
    <property type="entry name" value="GLYCERATE KINASE"/>
    <property type="match status" value="1"/>
</dbReference>
<feature type="domain" description="MOFRL-associated" evidence="2">
    <location>
        <begin position="10"/>
        <end position="229"/>
    </location>
</feature>
<dbReference type="Proteomes" id="UP000199428">
    <property type="component" value="Unassembled WGS sequence"/>
</dbReference>
<dbReference type="Gene3D" id="3.40.50.10180">
    <property type="entry name" value="Glycerate kinase, MOFRL-like N-terminal domain"/>
    <property type="match status" value="1"/>
</dbReference>
<dbReference type="AlphaFoldDB" id="A0A1G5S248"/>
<dbReference type="SUPFAM" id="SSF82544">
    <property type="entry name" value="GckA/TtuD-like"/>
    <property type="match status" value="1"/>
</dbReference>
<dbReference type="Gene3D" id="3.40.1480.10">
    <property type="entry name" value="MOFRL domain"/>
    <property type="match status" value="1"/>
</dbReference>
<dbReference type="InterPro" id="IPR025286">
    <property type="entry name" value="MOFRL_assoc_dom"/>
</dbReference>
<feature type="domain" description="MOFRL" evidence="1">
    <location>
        <begin position="299"/>
        <end position="403"/>
    </location>
</feature>
<evidence type="ECO:0000313" key="4">
    <source>
        <dbReference type="Proteomes" id="UP000199428"/>
    </source>
</evidence>
<reference evidence="3 4" key="1">
    <citation type="submission" date="2016-10" db="EMBL/GenBank/DDBJ databases">
        <authorList>
            <person name="de Groot N.N."/>
        </authorList>
    </citation>
    <scope>NUCLEOTIDE SEQUENCE [LARGE SCALE GENOMIC DNA]</scope>
    <source>
        <strain evidence="3 4">DSM 10317</strain>
    </source>
</reference>
<proteinExistence type="predicted"/>
<dbReference type="InterPro" id="IPR038614">
    <property type="entry name" value="GK_N_sf"/>
</dbReference>
<dbReference type="Pfam" id="PF05161">
    <property type="entry name" value="MOFRL"/>
    <property type="match status" value="1"/>
</dbReference>
<keyword evidence="3" id="KW-0670">Pyruvate</keyword>
<dbReference type="GO" id="GO:0005737">
    <property type="term" value="C:cytoplasm"/>
    <property type="evidence" value="ECO:0007669"/>
    <property type="project" value="TreeGrafter"/>
</dbReference>
<dbReference type="EMBL" id="FMWK01000009">
    <property type="protein sequence ID" value="SCZ79639.1"/>
    <property type="molecule type" value="Genomic_DNA"/>
</dbReference>
<organism evidence="3 4">
    <name type="scientific">Pseudobutyrivibrio xylanivorans</name>
    <dbReference type="NCBI Taxonomy" id="185007"/>
    <lineage>
        <taxon>Bacteria</taxon>
        <taxon>Bacillati</taxon>
        <taxon>Bacillota</taxon>
        <taxon>Clostridia</taxon>
        <taxon>Lachnospirales</taxon>
        <taxon>Lachnospiraceae</taxon>
        <taxon>Pseudobutyrivibrio</taxon>
    </lineage>
</organism>
<dbReference type="InterPro" id="IPR007835">
    <property type="entry name" value="MOFRL"/>
</dbReference>
<protein>
    <submittedName>
        <fullName evidence="3">Hydroxypyruvate reductase</fullName>
    </submittedName>
</protein>
<evidence type="ECO:0000259" key="2">
    <source>
        <dbReference type="Pfam" id="PF13660"/>
    </source>
</evidence>
<dbReference type="GO" id="GO:0008887">
    <property type="term" value="F:glycerate kinase activity"/>
    <property type="evidence" value="ECO:0007669"/>
    <property type="project" value="InterPro"/>
</dbReference>
<dbReference type="Pfam" id="PF13660">
    <property type="entry name" value="DUF4147"/>
    <property type="match status" value="1"/>
</dbReference>
<dbReference type="RefSeq" id="WP_090163021.1">
    <property type="nucleotide sequence ID" value="NZ_FMWK01000009.1"/>
</dbReference>
<dbReference type="PANTHER" id="PTHR12227:SF0">
    <property type="entry name" value="GLYCERATE KINASE"/>
    <property type="match status" value="1"/>
</dbReference>
<dbReference type="InterPro" id="IPR039760">
    <property type="entry name" value="MOFRL_protein"/>
</dbReference>
<name>A0A1G5S248_PSEXY</name>
<evidence type="ECO:0000259" key="1">
    <source>
        <dbReference type="Pfam" id="PF05161"/>
    </source>
</evidence>
<dbReference type="InterPro" id="IPR037035">
    <property type="entry name" value="GK-like_C_sf"/>
</dbReference>
<evidence type="ECO:0000313" key="3">
    <source>
        <dbReference type="EMBL" id="SCZ79639.1"/>
    </source>
</evidence>
<accession>A0A1G5S248</accession>